<evidence type="ECO:0000259" key="7">
    <source>
        <dbReference type="Pfam" id="PF00892"/>
    </source>
</evidence>
<dbReference type="Gene3D" id="1.10.3730.20">
    <property type="match status" value="1"/>
</dbReference>
<keyword evidence="9" id="KW-1185">Reference proteome</keyword>
<proteinExistence type="inferred from homology"/>
<evidence type="ECO:0000256" key="4">
    <source>
        <dbReference type="ARBA" id="ARBA00022989"/>
    </source>
</evidence>
<feature type="transmembrane region" description="Helical" evidence="6">
    <location>
        <begin position="218"/>
        <end position="240"/>
    </location>
</feature>
<evidence type="ECO:0000256" key="3">
    <source>
        <dbReference type="ARBA" id="ARBA00022692"/>
    </source>
</evidence>
<comment type="subcellular location">
    <subcellularLocation>
        <location evidence="1">Membrane</location>
        <topology evidence="1">Multi-pass membrane protein</topology>
    </subcellularLocation>
</comment>
<feature type="domain" description="EamA" evidence="7">
    <location>
        <begin position="161"/>
        <end position="289"/>
    </location>
</feature>
<feature type="transmembrane region" description="Helical" evidence="6">
    <location>
        <begin position="102"/>
        <end position="123"/>
    </location>
</feature>
<evidence type="ECO:0000313" key="8">
    <source>
        <dbReference type="EMBL" id="SMH35605.1"/>
    </source>
</evidence>
<dbReference type="AlphaFoldDB" id="A0A1X7NEZ8"/>
<keyword evidence="4 6" id="KW-1133">Transmembrane helix</keyword>
<dbReference type="PANTHER" id="PTHR22911:SF6">
    <property type="entry name" value="SOLUTE CARRIER FAMILY 35 MEMBER G1"/>
    <property type="match status" value="1"/>
</dbReference>
<dbReference type="Pfam" id="PF00892">
    <property type="entry name" value="EamA"/>
    <property type="match status" value="2"/>
</dbReference>
<feature type="transmembrane region" description="Helical" evidence="6">
    <location>
        <begin position="247"/>
        <end position="267"/>
    </location>
</feature>
<feature type="transmembrane region" description="Helical" evidence="6">
    <location>
        <begin position="46"/>
        <end position="64"/>
    </location>
</feature>
<reference evidence="8 9" key="1">
    <citation type="submission" date="2017-04" db="EMBL/GenBank/DDBJ databases">
        <authorList>
            <person name="Afonso C.L."/>
            <person name="Miller P.J."/>
            <person name="Scott M.A."/>
            <person name="Spackman E."/>
            <person name="Goraichik I."/>
            <person name="Dimitrov K.M."/>
            <person name="Suarez D.L."/>
            <person name="Swayne D.E."/>
        </authorList>
    </citation>
    <scope>NUCLEOTIDE SEQUENCE [LARGE SCALE GENOMIC DNA]</scope>
    <source>
        <strain evidence="8 9">B5P</strain>
    </source>
</reference>
<evidence type="ECO:0000256" key="6">
    <source>
        <dbReference type="SAM" id="Phobius"/>
    </source>
</evidence>
<evidence type="ECO:0000256" key="5">
    <source>
        <dbReference type="ARBA" id="ARBA00023136"/>
    </source>
</evidence>
<evidence type="ECO:0000256" key="2">
    <source>
        <dbReference type="ARBA" id="ARBA00009853"/>
    </source>
</evidence>
<comment type="similarity">
    <text evidence="2">Belongs to the drug/metabolite transporter (DMT) superfamily. 10 TMS drug/metabolite exporter (DME) (TC 2.A.7.3) family.</text>
</comment>
<dbReference type="EMBL" id="FXBL01000004">
    <property type="protein sequence ID" value="SMH35605.1"/>
    <property type="molecule type" value="Genomic_DNA"/>
</dbReference>
<feature type="transmembrane region" description="Helical" evidence="6">
    <location>
        <begin position="76"/>
        <end position="96"/>
    </location>
</feature>
<feature type="transmembrane region" description="Helical" evidence="6">
    <location>
        <begin position="191"/>
        <end position="212"/>
    </location>
</feature>
<keyword evidence="5 6" id="KW-0472">Membrane</keyword>
<gene>
    <name evidence="8" type="ORF">SAMN02982922_1619</name>
</gene>
<keyword evidence="3 6" id="KW-0812">Transmembrane</keyword>
<dbReference type="GO" id="GO:0016020">
    <property type="term" value="C:membrane"/>
    <property type="evidence" value="ECO:0007669"/>
    <property type="project" value="UniProtKB-SubCell"/>
</dbReference>
<evidence type="ECO:0000313" key="9">
    <source>
        <dbReference type="Proteomes" id="UP000193083"/>
    </source>
</evidence>
<dbReference type="Proteomes" id="UP000193083">
    <property type="component" value="Unassembled WGS sequence"/>
</dbReference>
<dbReference type="RefSeq" id="WP_244561684.1">
    <property type="nucleotide sequence ID" value="NZ_FXBL01000004.1"/>
</dbReference>
<dbReference type="InterPro" id="IPR000620">
    <property type="entry name" value="EamA_dom"/>
</dbReference>
<dbReference type="InterPro" id="IPR037185">
    <property type="entry name" value="EmrE-like"/>
</dbReference>
<dbReference type="SUPFAM" id="SSF103481">
    <property type="entry name" value="Multidrug resistance efflux transporter EmrE"/>
    <property type="match status" value="2"/>
</dbReference>
<protein>
    <submittedName>
        <fullName evidence="8">S-adenosylmethionine uptake transporter</fullName>
    </submittedName>
</protein>
<dbReference type="PANTHER" id="PTHR22911">
    <property type="entry name" value="ACYL-MALONYL CONDENSING ENZYME-RELATED"/>
    <property type="match status" value="1"/>
</dbReference>
<evidence type="ECO:0000256" key="1">
    <source>
        <dbReference type="ARBA" id="ARBA00004141"/>
    </source>
</evidence>
<feature type="transmembrane region" description="Helical" evidence="6">
    <location>
        <begin position="130"/>
        <end position="147"/>
    </location>
</feature>
<feature type="transmembrane region" description="Helical" evidence="6">
    <location>
        <begin position="273"/>
        <end position="290"/>
    </location>
</feature>
<name>A0A1X7NEZ8_9HYPH</name>
<feature type="domain" description="EamA" evidence="7">
    <location>
        <begin position="16"/>
        <end position="145"/>
    </location>
</feature>
<feature type="transmembrane region" description="Helical" evidence="6">
    <location>
        <begin position="159"/>
        <end position="179"/>
    </location>
</feature>
<organism evidence="8 9">
    <name type="scientific">Mesorhizobium australicum</name>
    <dbReference type="NCBI Taxonomy" id="536018"/>
    <lineage>
        <taxon>Bacteria</taxon>
        <taxon>Pseudomonadati</taxon>
        <taxon>Pseudomonadota</taxon>
        <taxon>Alphaproteobacteria</taxon>
        <taxon>Hyphomicrobiales</taxon>
        <taxon>Phyllobacteriaceae</taxon>
        <taxon>Mesorhizobium</taxon>
    </lineage>
</organism>
<sequence>MTKLKTAAAASPLIALAVCAFAIFLMSVMDAAMKGLVIAIGVYNTILWRSVVVTMAAGGAWSLLRPAAPRAAALKLHALRAVVIGITLISFFWGLAKLPLAEAIALSFIAPLIALFFAALLLGERVRKQAIWGSLAGMGGVVIIMAGQFGHSTYTSDALAGTAAVLFSTVFYAFNLVLMRRQALIAPPLEISFFQNLILVIILASGAPWVAVAPSSDLWLPIAGVAALSFGGNLMMNWAYARAEAQYLIPMEYTAFVWAIGLGWFLFGEVVSWTTLAGAGLIIAGCLVAARTNPKLAEPIEATV</sequence>
<accession>A0A1X7NEZ8</accession>